<organism evidence="2 3">
    <name type="scientific">Antrihabitans stalactiti</name>
    <dbReference type="NCBI Taxonomy" id="2584121"/>
    <lineage>
        <taxon>Bacteria</taxon>
        <taxon>Bacillati</taxon>
        <taxon>Actinomycetota</taxon>
        <taxon>Actinomycetes</taxon>
        <taxon>Mycobacteriales</taxon>
        <taxon>Nocardiaceae</taxon>
        <taxon>Antrihabitans</taxon>
    </lineage>
</organism>
<reference evidence="2 3" key="2">
    <citation type="submission" date="2020-06" db="EMBL/GenBank/DDBJ databases">
        <title>Antribacter stalactiti gen. nov., sp. nov., a new member of the family Nacardiaceae isolated from a cave.</title>
        <authorList>
            <person name="Kim I.S."/>
        </authorList>
    </citation>
    <scope>NUCLEOTIDE SEQUENCE [LARGE SCALE GENOMIC DNA]</scope>
    <source>
        <strain evidence="2 3">YC2-7</strain>
    </source>
</reference>
<dbReference type="InterPro" id="IPR032710">
    <property type="entry name" value="NTF2-like_dom_sf"/>
</dbReference>
<reference evidence="2 3" key="1">
    <citation type="submission" date="2019-05" db="EMBL/GenBank/DDBJ databases">
        <authorList>
            <person name="Lee S.D."/>
        </authorList>
    </citation>
    <scope>NUCLEOTIDE SEQUENCE [LARGE SCALE GENOMIC DNA]</scope>
    <source>
        <strain evidence="2 3">YC2-7</strain>
    </source>
</reference>
<dbReference type="Proteomes" id="UP000535543">
    <property type="component" value="Unassembled WGS sequence"/>
</dbReference>
<comment type="caution">
    <text evidence="2">The sequence shown here is derived from an EMBL/GenBank/DDBJ whole genome shotgun (WGS) entry which is preliminary data.</text>
</comment>
<accession>A0A848KGK2</accession>
<sequence length="147" mass="16566">MSGIAAEREARLDRSSLEEVFNRYHQAWEDKDPDAISALHSVDSTYSLRAGEKRVHGRSALREHYKNLFDSYPGYRAEVARLLLGDGHWVLEWTMVIDLLDTDGTQFTARIDLVDVVDVDRDGLVTRKDVYVDGAQRAAAFGRAGVI</sequence>
<dbReference type="Pfam" id="PF12680">
    <property type="entry name" value="SnoaL_2"/>
    <property type="match status" value="1"/>
</dbReference>
<name>A0A848KGK2_9NOCA</name>
<feature type="domain" description="SnoaL-like" evidence="1">
    <location>
        <begin position="22"/>
        <end position="127"/>
    </location>
</feature>
<dbReference type="RefSeq" id="WP_169586141.1">
    <property type="nucleotide sequence ID" value="NZ_VCQU01000003.1"/>
</dbReference>
<evidence type="ECO:0000313" key="3">
    <source>
        <dbReference type="Proteomes" id="UP000535543"/>
    </source>
</evidence>
<gene>
    <name evidence="2" type="ORF">FGL95_09890</name>
</gene>
<dbReference type="InterPro" id="IPR037401">
    <property type="entry name" value="SnoaL-like"/>
</dbReference>
<evidence type="ECO:0000313" key="2">
    <source>
        <dbReference type="EMBL" id="NMN95340.1"/>
    </source>
</evidence>
<dbReference type="Gene3D" id="3.10.450.50">
    <property type="match status" value="1"/>
</dbReference>
<dbReference type="AlphaFoldDB" id="A0A848KGK2"/>
<evidence type="ECO:0000259" key="1">
    <source>
        <dbReference type="Pfam" id="PF12680"/>
    </source>
</evidence>
<protein>
    <submittedName>
        <fullName evidence="2">Nuclear transport factor 2 family protein</fullName>
    </submittedName>
</protein>
<keyword evidence="3" id="KW-1185">Reference proteome</keyword>
<proteinExistence type="predicted"/>
<dbReference type="EMBL" id="VCQU01000003">
    <property type="protein sequence ID" value="NMN95340.1"/>
    <property type="molecule type" value="Genomic_DNA"/>
</dbReference>
<dbReference type="SUPFAM" id="SSF54427">
    <property type="entry name" value="NTF2-like"/>
    <property type="match status" value="1"/>
</dbReference>